<keyword evidence="2" id="KW-1185">Reference proteome</keyword>
<dbReference type="RefSeq" id="WP_188950396.1">
    <property type="nucleotide sequence ID" value="NZ_BMIB01000001.1"/>
</dbReference>
<organism evidence="1 2">
    <name type="scientific">Filimonas zeae</name>
    <dbReference type="NCBI Taxonomy" id="1737353"/>
    <lineage>
        <taxon>Bacteria</taxon>
        <taxon>Pseudomonadati</taxon>
        <taxon>Bacteroidota</taxon>
        <taxon>Chitinophagia</taxon>
        <taxon>Chitinophagales</taxon>
        <taxon>Chitinophagaceae</taxon>
        <taxon>Filimonas</taxon>
    </lineage>
</organism>
<protein>
    <submittedName>
        <fullName evidence="1">Uncharacterized protein</fullName>
    </submittedName>
</protein>
<reference evidence="1" key="2">
    <citation type="submission" date="2020-09" db="EMBL/GenBank/DDBJ databases">
        <authorList>
            <person name="Sun Q."/>
            <person name="Zhou Y."/>
        </authorList>
    </citation>
    <scope>NUCLEOTIDE SEQUENCE</scope>
    <source>
        <strain evidence="1">CGMCC 1.15290</strain>
    </source>
</reference>
<sequence length="155" mass="17635">MNKELKSFVDIEVMDKFPSQHPIKSFFNYVQNLVGLEGALSVAGILAPDLIEEAGCVFLKENYPVIANNGLYKVYGDDRKSMERYVNTLCLSDFYLLAADEASSDEELLLKLAEIIVKFWSMYLEKLFPARAFQMEISKDGLFDEYGVCITFSQL</sequence>
<dbReference type="AlphaFoldDB" id="A0A917IQH9"/>
<comment type="caution">
    <text evidence="1">The sequence shown here is derived from an EMBL/GenBank/DDBJ whole genome shotgun (WGS) entry which is preliminary data.</text>
</comment>
<dbReference type="EMBL" id="BMIB01000001">
    <property type="protein sequence ID" value="GGH58861.1"/>
    <property type="molecule type" value="Genomic_DNA"/>
</dbReference>
<proteinExistence type="predicted"/>
<gene>
    <name evidence="1" type="ORF">GCM10011379_05000</name>
</gene>
<dbReference type="Proteomes" id="UP000627292">
    <property type="component" value="Unassembled WGS sequence"/>
</dbReference>
<evidence type="ECO:0000313" key="2">
    <source>
        <dbReference type="Proteomes" id="UP000627292"/>
    </source>
</evidence>
<evidence type="ECO:0000313" key="1">
    <source>
        <dbReference type="EMBL" id="GGH58861.1"/>
    </source>
</evidence>
<name>A0A917IQH9_9BACT</name>
<accession>A0A917IQH9</accession>
<reference evidence="1" key="1">
    <citation type="journal article" date="2014" name="Int. J. Syst. Evol. Microbiol.">
        <title>Complete genome sequence of Corynebacterium casei LMG S-19264T (=DSM 44701T), isolated from a smear-ripened cheese.</title>
        <authorList>
            <consortium name="US DOE Joint Genome Institute (JGI-PGF)"/>
            <person name="Walter F."/>
            <person name="Albersmeier A."/>
            <person name="Kalinowski J."/>
            <person name="Ruckert C."/>
        </authorList>
    </citation>
    <scope>NUCLEOTIDE SEQUENCE</scope>
    <source>
        <strain evidence="1">CGMCC 1.15290</strain>
    </source>
</reference>